<name>A0A0E0JJW0_ORYPU</name>
<evidence type="ECO:0000313" key="1">
    <source>
        <dbReference type="EnsemblPlants" id="OPUNC01G19260.1"/>
    </source>
</evidence>
<reference evidence="1" key="2">
    <citation type="submission" date="2018-05" db="EMBL/GenBank/DDBJ databases">
        <title>OpunRS2 (Oryza punctata Reference Sequence Version 2).</title>
        <authorList>
            <person name="Zhang J."/>
            <person name="Kudrna D."/>
            <person name="Lee S."/>
            <person name="Talag J."/>
            <person name="Welchert J."/>
            <person name="Wing R.A."/>
        </authorList>
    </citation>
    <scope>NUCLEOTIDE SEQUENCE [LARGE SCALE GENOMIC DNA]</scope>
</reference>
<dbReference type="Proteomes" id="UP000026962">
    <property type="component" value="Chromosome 1"/>
</dbReference>
<reference evidence="1" key="1">
    <citation type="submission" date="2015-04" db="UniProtKB">
        <authorList>
            <consortium name="EnsemblPlants"/>
        </authorList>
    </citation>
    <scope>IDENTIFICATION</scope>
</reference>
<dbReference type="EnsemblPlants" id="OPUNC01G19260.1">
    <property type="protein sequence ID" value="OPUNC01G19260.1"/>
    <property type="gene ID" value="OPUNC01G19260"/>
</dbReference>
<dbReference type="OMA" id="HDGIGDW"/>
<keyword evidence="2" id="KW-1185">Reference proteome</keyword>
<sequence length="83" mass="9223">MARHHCWYPRNGISSQVRWRVIGRRCSTSPTTKRRRRGKAPLGREEAVNLAGGHTAATKVAWQGRRVMWDRVEALDLAGGGGG</sequence>
<protein>
    <submittedName>
        <fullName evidence="1">Uncharacterized protein</fullName>
    </submittedName>
</protein>
<dbReference type="HOGENOM" id="CLU_2709141_0_0_1"/>
<proteinExistence type="predicted"/>
<dbReference type="Gramene" id="OPUNC01G19260.1">
    <property type="protein sequence ID" value="OPUNC01G19260.1"/>
    <property type="gene ID" value="OPUNC01G19260"/>
</dbReference>
<accession>A0A0E0JJW0</accession>
<organism evidence="1">
    <name type="scientific">Oryza punctata</name>
    <name type="common">Red rice</name>
    <dbReference type="NCBI Taxonomy" id="4537"/>
    <lineage>
        <taxon>Eukaryota</taxon>
        <taxon>Viridiplantae</taxon>
        <taxon>Streptophyta</taxon>
        <taxon>Embryophyta</taxon>
        <taxon>Tracheophyta</taxon>
        <taxon>Spermatophyta</taxon>
        <taxon>Magnoliopsida</taxon>
        <taxon>Liliopsida</taxon>
        <taxon>Poales</taxon>
        <taxon>Poaceae</taxon>
        <taxon>BOP clade</taxon>
        <taxon>Oryzoideae</taxon>
        <taxon>Oryzeae</taxon>
        <taxon>Oryzinae</taxon>
        <taxon>Oryza</taxon>
    </lineage>
</organism>
<evidence type="ECO:0000313" key="2">
    <source>
        <dbReference type="Proteomes" id="UP000026962"/>
    </source>
</evidence>
<dbReference type="AlphaFoldDB" id="A0A0E0JJW0"/>